<sequence>MTKVEDYQYLRETRIDMNFPCIVCSANHTHFGKYAKGNLEGTTIRYCEDCLEHLGVL</sequence>
<name>A0A0F9FEW2_9ZZZZ</name>
<organism evidence="1">
    <name type="scientific">marine sediment metagenome</name>
    <dbReference type="NCBI Taxonomy" id="412755"/>
    <lineage>
        <taxon>unclassified sequences</taxon>
        <taxon>metagenomes</taxon>
        <taxon>ecological metagenomes</taxon>
    </lineage>
</organism>
<proteinExistence type="predicted"/>
<protein>
    <submittedName>
        <fullName evidence="1">Uncharacterized protein</fullName>
    </submittedName>
</protein>
<evidence type="ECO:0000313" key="1">
    <source>
        <dbReference type="EMBL" id="KKL76971.1"/>
    </source>
</evidence>
<reference evidence="1" key="1">
    <citation type="journal article" date="2015" name="Nature">
        <title>Complex archaea that bridge the gap between prokaryotes and eukaryotes.</title>
        <authorList>
            <person name="Spang A."/>
            <person name="Saw J.H."/>
            <person name="Jorgensen S.L."/>
            <person name="Zaremba-Niedzwiedzka K."/>
            <person name="Martijn J."/>
            <person name="Lind A.E."/>
            <person name="van Eijk R."/>
            <person name="Schleper C."/>
            <person name="Guy L."/>
            <person name="Ettema T.J."/>
        </authorList>
    </citation>
    <scope>NUCLEOTIDE SEQUENCE</scope>
</reference>
<dbReference type="AlphaFoldDB" id="A0A0F9FEW2"/>
<accession>A0A0F9FEW2</accession>
<comment type="caution">
    <text evidence="1">The sequence shown here is derived from an EMBL/GenBank/DDBJ whole genome shotgun (WGS) entry which is preliminary data.</text>
</comment>
<dbReference type="EMBL" id="LAZR01023889">
    <property type="protein sequence ID" value="KKL76971.1"/>
    <property type="molecule type" value="Genomic_DNA"/>
</dbReference>
<gene>
    <name evidence="1" type="ORF">LCGC14_2039600</name>
</gene>